<gene>
    <name evidence="7" type="ORF">INT45_001113</name>
</gene>
<evidence type="ECO:0000256" key="3">
    <source>
        <dbReference type="HAMAP-Rule" id="MF_03226"/>
    </source>
</evidence>
<sequence>MITANTLEQKRSYYPHPPDQDPPPNSTKFGSSNGGSSTTRGGIRQVEEEEEELLGYFTRISDPRTIVGHLDDYIIGQEHAKKILAVAVFNHYNRVRYNLQRQLKRQQEEEQLDINDTISPHHNTTEMDRSTTTTTTTTTTATHSTTNTTTRSTTSNGWSHRDTSYYPPNEGETSPSSTTISSTPMAPLPNDLVPVERVSSYASSQQRRWNNNNNNNDSTSGNNSGMIQSMSSRNSTSTTGKSSSILDDDDDGTVFEKSNVLLIGPTGSGKTLLAKTLAQILQVPFSISDATPFTQAGYVGEDVELVIQRLLQACDHDIKKAETGIVFIDEIDKISKRSDSFSSSRDVSGEGVQQSLLRMLEGTVVNVTDKSAISSGSGNSSGGGPSGPSKRGGGNSSSSTNGGLNNGSSGLTTGGSFSGTIPQNKPEVYAVDTSNILFVLSGAFIGLDKTVMDRIAKGSIGFDANLRSKSDEDDNTDKIKPLEHVEPSDLVKYGLIHEFIGRVPVVAALNNLSVKDLVRILHEPKNSLVKQYQGLFELNNIHLQFSNEALIRIAEEALEKKTGARGLRRIMEGLLLEPMYESPNSHIRHVVIDSKVVSKEKSAIYLTNGQEHIATRIIAEDDGIDLLKEEKEKEKSSTSLIQQETILLNKYFPPNFDPSQIPRQKKPKDQQHKVRLMAPFSMRCESCGEYIYKGKKFNARKETVEGEIYLSIKIFRFYIRCPRCSAEITFKTDPKNTDYVAEHGANRNFEPWRGEDEKGELGEGIELEEDLDDPMKALENRTLDSKREMEILDALDEIRLRNAKSERVNVDEVLERFTMVDKSAIEERLNQELLQDEQQAAEVFQSADGERVRKLADNEEPDVFSLISKQKQQQATSSSSSSSSFKAPNTITTKRKAEQNNFGIAIKRKTTPSESNQKVTTTNNNNTPKPKTSGLSMLATYDASSSDESDS</sequence>
<dbReference type="InterPro" id="IPR003593">
    <property type="entry name" value="AAA+_ATPase"/>
</dbReference>
<keyword evidence="3" id="KW-0507">mRNA processing</keyword>
<dbReference type="Pfam" id="PF07724">
    <property type="entry name" value="AAA_2"/>
    <property type="match status" value="1"/>
</dbReference>
<dbReference type="InterPro" id="IPR027417">
    <property type="entry name" value="P-loop_NTPase"/>
</dbReference>
<dbReference type="AlphaFoldDB" id="A0A8H7RW95"/>
<dbReference type="Pfam" id="PF04502">
    <property type="entry name" value="Saf4_Yju2"/>
    <property type="match status" value="1"/>
</dbReference>
<feature type="compositionally biased region" description="Low complexity" evidence="4">
    <location>
        <begin position="210"/>
        <end position="224"/>
    </location>
</feature>
<dbReference type="GO" id="GO:0046872">
    <property type="term" value="F:metal ion binding"/>
    <property type="evidence" value="ECO:0007669"/>
    <property type="project" value="UniProtKB-KW"/>
</dbReference>
<dbReference type="Proteomes" id="UP000646827">
    <property type="component" value="Unassembled WGS sequence"/>
</dbReference>
<dbReference type="SMART" id="SM00382">
    <property type="entry name" value="AAA"/>
    <property type="match status" value="1"/>
</dbReference>
<accession>A0A8H7RW95</accession>
<reference evidence="7 8" key="1">
    <citation type="submission" date="2020-12" db="EMBL/GenBank/DDBJ databases">
        <title>Metabolic potential, ecology and presence of endohyphal bacteria is reflected in genomic diversity of Mucoromycotina.</title>
        <authorList>
            <person name="Muszewska A."/>
            <person name="Okrasinska A."/>
            <person name="Steczkiewicz K."/>
            <person name="Drgas O."/>
            <person name="Orlowska M."/>
            <person name="Perlinska-Lenart U."/>
            <person name="Aleksandrzak-Piekarczyk T."/>
            <person name="Szatraj K."/>
            <person name="Zielenkiewicz U."/>
            <person name="Pilsyk S."/>
            <person name="Malc E."/>
            <person name="Mieczkowski P."/>
            <person name="Kruszewska J.S."/>
            <person name="Biernat P."/>
            <person name="Pawlowska J."/>
        </authorList>
    </citation>
    <scope>NUCLEOTIDE SEQUENCE [LARGE SCALE GENOMIC DNA]</scope>
    <source>
        <strain evidence="7 8">CBS 142.35</strain>
    </source>
</reference>
<keyword evidence="8" id="KW-1185">Reference proteome</keyword>
<dbReference type="SUPFAM" id="SSF52540">
    <property type="entry name" value="P-loop containing nucleoside triphosphate hydrolases"/>
    <property type="match status" value="1"/>
</dbReference>
<keyword evidence="3" id="KW-0508">mRNA splicing</keyword>
<dbReference type="InterPro" id="IPR050052">
    <property type="entry name" value="ATP-dep_Clp_protease_ClpX"/>
</dbReference>
<feature type="compositionally biased region" description="Polar residues" evidence="4">
    <location>
        <begin position="225"/>
        <end position="245"/>
    </location>
</feature>
<dbReference type="GO" id="GO:0005759">
    <property type="term" value="C:mitochondrial matrix"/>
    <property type="evidence" value="ECO:0007669"/>
    <property type="project" value="TreeGrafter"/>
</dbReference>
<feature type="binding site" evidence="3">
    <location>
        <position position="687"/>
    </location>
    <ligand>
        <name>Zn(2+)</name>
        <dbReference type="ChEBI" id="CHEBI:29105"/>
    </ligand>
</feature>
<dbReference type="PANTHER" id="PTHR48102:SF7">
    <property type="entry name" value="ATP-DEPENDENT CLP PROTEASE ATP-BINDING SUBUNIT CLPX-LIKE, MITOCHONDRIAL"/>
    <property type="match status" value="1"/>
</dbReference>
<feature type="compositionally biased region" description="Polar residues" evidence="4">
    <location>
        <begin position="200"/>
        <end position="209"/>
    </location>
</feature>
<feature type="binding site" evidence="3">
    <location>
        <position position="724"/>
    </location>
    <ligand>
        <name>Zn(2+)</name>
        <dbReference type="ChEBI" id="CHEBI:29105"/>
    </ligand>
</feature>
<evidence type="ECO:0000259" key="5">
    <source>
        <dbReference type="SMART" id="SM00382"/>
    </source>
</evidence>
<dbReference type="HAMAP" id="MF_03226">
    <property type="entry name" value="YJU2"/>
    <property type="match status" value="1"/>
</dbReference>
<comment type="subunit">
    <text evidence="3">Component of the spliceosome. Present in the activated B complex, the catalytically activated B* complex which catalyzes the branching, the catalytic step 1 C complex catalyzing the exon ligation, and the postcatalytic P complex containing the ligated exons (mRNA) and the excised lariat intron.</text>
</comment>
<dbReference type="EMBL" id="JAEPRB010000272">
    <property type="protein sequence ID" value="KAG2217788.1"/>
    <property type="molecule type" value="Genomic_DNA"/>
</dbReference>
<keyword evidence="3" id="KW-0747">Spliceosome</keyword>
<dbReference type="PANTHER" id="PTHR48102">
    <property type="entry name" value="ATP-DEPENDENT CLP PROTEASE ATP-BINDING SUBUNIT CLPX-LIKE, MITOCHONDRIAL-RELATED"/>
    <property type="match status" value="1"/>
</dbReference>
<feature type="compositionally biased region" description="Pro residues" evidence="4">
    <location>
        <begin position="15"/>
        <end position="25"/>
    </location>
</feature>
<evidence type="ECO:0000313" key="8">
    <source>
        <dbReference type="Proteomes" id="UP000646827"/>
    </source>
</evidence>
<feature type="compositionally biased region" description="Low complexity" evidence="4">
    <location>
        <begin position="173"/>
        <end position="184"/>
    </location>
</feature>
<dbReference type="InterPro" id="IPR003959">
    <property type="entry name" value="ATPase_AAA_core"/>
</dbReference>
<evidence type="ECO:0000256" key="2">
    <source>
        <dbReference type="ARBA" id="ARBA00022840"/>
    </source>
</evidence>
<keyword evidence="3" id="KW-0479">Metal-binding</keyword>
<evidence type="ECO:0000313" key="7">
    <source>
        <dbReference type="EMBL" id="KAG2217788.1"/>
    </source>
</evidence>
<dbReference type="FunFam" id="1.10.8.60:FF:000138">
    <property type="entry name" value="ATP-dependent Clp protease ATP-binding subunit ClpX"/>
    <property type="match status" value="1"/>
</dbReference>
<feature type="region of interest" description="Disordered" evidence="4">
    <location>
        <begin position="371"/>
        <end position="419"/>
    </location>
</feature>
<feature type="region of interest" description="Disordered" evidence="4">
    <location>
        <begin position="1"/>
        <end position="45"/>
    </location>
</feature>
<dbReference type="Gene3D" id="1.10.8.60">
    <property type="match status" value="1"/>
</dbReference>
<evidence type="ECO:0000256" key="4">
    <source>
        <dbReference type="SAM" id="MobiDB-lite"/>
    </source>
</evidence>
<protein>
    <recommendedName>
        <fullName evidence="3">Splicing factor YJU2</fullName>
    </recommendedName>
</protein>
<keyword evidence="2" id="KW-0067">ATP-binding</keyword>
<feature type="domain" description="AAA+ ATPase" evidence="5">
    <location>
        <begin position="256"/>
        <end position="466"/>
    </location>
</feature>
<dbReference type="InterPro" id="IPR007590">
    <property type="entry name" value="Saf4/Yju2"/>
</dbReference>
<feature type="binding site" evidence="3">
    <location>
        <position position="684"/>
    </location>
    <ligand>
        <name>Zn(2+)</name>
        <dbReference type="ChEBI" id="CHEBI:29105"/>
    </ligand>
</feature>
<dbReference type="Gene3D" id="3.40.50.300">
    <property type="entry name" value="P-loop containing nucleotide triphosphate hydrolases"/>
    <property type="match status" value="2"/>
</dbReference>
<feature type="compositionally biased region" description="Low complexity" evidence="4">
    <location>
        <begin position="130"/>
        <end position="155"/>
    </location>
</feature>
<dbReference type="SMART" id="SM01086">
    <property type="entry name" value="ClpB_D2-small"/>
    <property type="match status" value="1"/>
</dbReference>
<comment type="function">
    <text evidence="3">Part of the spliceosome which catalyzes two sequential transesterification reactions, first the excision of the non-coding intron from pre-mRNA and then the ligation of the coding exons to form the mature mRNA. Plays a role in stabilizing the structure of the spliceosome catalytic core and docking of the branch helix into the active site, producing 5'-exon and lariat intron-3'-intermediates.</text>
</comment>
<dbReference type="InterPro" id="IPR019489">
    <property type="entry name" value="Clp_ATPase_C"/>
</dbReference>
<organism evidence="7 8">
    <name type="scientific">Circinella minor</name>
    <dbReference type="NCBI Taxonomy" id="1195481"/>
    <lineage>
        <taxon>Eukaryota</taxon>
        <taxon>Fungi</taxon>
        <taxon>Fungi incertae sedis</taxon>
        <taxon>Mucoromycota</taxon>
        <taxon>Mucoromycotina</taxon>
        <taxon>Mucoromycetes</taxon>
        <taxon>Mucorales</taxon>
        <taxon>Lichtheimiaceae</taxon>
        <taxon>Circinella</taxon>
    </lineage>
</organism>
<dbReference type="Pfam" id="PF10431">
    <property type="entry name" value="ClpB_D2-small"/>
    <property type="match status" value="1"/>
</dbReference>
<feature type="compositionally biased region" description="Low complexity" evidence="4">
    <location>
        <begin position="26"/>
        <end position="42"/>
    </location>
</feature>
<comment type="similarity">
    <text evidence="3">Belongs to the CWC16 family. YJU2 subfamily.</text>
</comment>
<comment type="caution">
    <text evidence="7">The sequence shown here is derived from an EMBL/GenBank/DDBJ whole genome shotgun (WGS) entry which is preliminary data.</text>
</comment>
<keyword evidence="1" id="KW-0547">Nucleotide-binding</keyword>
<feature type="region of interest" description="Disordered" evidence="4">
    <location>
        <begin position="867"/>
        <end position="951"/>
    </location>
</feature>
<proteinExistence type="inferred from homology"/>
<feature type="compositionally biased region" description="Low complexity" evidence="4">
    <location>
        <begin position="920"/>
        <end position="932"/>
    </location>
</feature>
<feature type="compositionally biased region" description="Polar residues" evidence="4">
    <location>
        <begin position="867"/>
        <end position="876"/>
    </location>
</feature>
<feature type="binding site" evidence="3">
    <location>
        <position position="721"/>
    </location>
    <ligand>
        <name>Zn(2+)</name>
        <dbReference type="ChEBI" id="CHEBI:29105"/>
    </ligand>
</feature>
<dbReference type="GO" id="GO:0071006">
    <property type="term" value="C:U2-type catalytic step 1 spliceosome"/>
    <property type="evidence" value="ECO:0007669"/>
    <property type="project" value="UniProtKB-UniRule"/>
</dbReference>
<feature type="compositionally biased region" description="Gly residues" evidence="4">
    <location>
        <begin position="379"/>
        <end position="395"/>
    </location>
</feature>
<keyword evidence="3" id="KW-0539">Nucleus</keyword>
<dbReference type="InterPro" id="IPR043701">
    <property type="entry name" value="Yju2"/>
</dbReference>
<dbReference type="GO" id="GO:0051603">
    <property type="term" value="P:proteolysis involved in protein catabolic process"/>
    <property type="evidence" value="ECO:0007669"/>
    <property type="project" value="TreeGrafter"/>
</dbReference>
<dbReference type="OrthoDB" id="674963at2759"/>
<comment type="subcellular location">
    <subcellularLocation>
        <location evidence="3">Nucleus</location>
    </subcellularLocation>
</comment>
<name>A0A8H7RW95_9FUNG</name>
<feature type="region of interest" description="Disordered" evidence="4">
    <location>
        <begin position="118"/>
        <end position="250"/>
    </location>
</feature>
<dbReference type="GO" id="GO:0016887">
    <property type="term" value="F:ATP hydrolysis activity"/>
    <property type="evidence" value="ECO:0007669"/>
    <property type="project" value="InterPro"/>
</dbReference>
<feature type="compositionally biased region" description="Low complexity" evidence="4">
    <location>
        <begin position="396"/>
        <end position="411"/>
    </location>
</feature>
<dbReference type="GO" id="GO:0000349">
    <property type="term" value="P:generation of catalytic spliceosome for first transesterification step"/>
    <property type="evidence" value="ECO:0007669"/>
    <property type="project" value="UniProtKB-UniRule"/>
</dbReference>
<dbReference type="GO" id="GO:0005524">
    <property type="term" value="F:ATP binding"/>
    <property type="evidence" value="ECO:0007669"/>
    <property type="project" value="UniProtKB-KW"/>
</dbReference>
<evidence type="ECO:0000256" key="1">
    <source>
        <dbReference type="ARBA" id="ARBA00022741"/>
    </source>
</evidence>
<feature type="domain" description="Clp ATPase C-terminal" evidence="6">
    <location>
        <begin position="512"/>
        <end position="606"/>
    </location>
</feature>
<evidence type="ECO:0000259" key="6">
    <source>
        <dbReference type="SMART" id="SM01086"/>
    </source>
</evidence>
<keyword evidence="3" id="KW-0862">Zinc</keyword>